<dbReference type="InParanoid" id="A0A7J8G012"/>
<sequence>MSRGPQILEDWALPIRVQINCLKGFLIGATDAQSPALLATLETTSQAPENAHGGPSFLPNRPPRTARTASTPIGCRPGNQGRGGTRGSRRYLKAVVARATPVGPGHRPRSIWVEGEPQGNAQPLPPQSPAGTSAEAGVCEGPGSGCHLVLPVNIFLLTIFTQHQSHPARLGDTTRVRRTNA</sequence>
<dbReference type="EMBL" id="JACASF010000010">
    <property type="protein sequence ID" value="KAF6452989.1"/>
    <property type="molecule type" value="Genomic_DNA"/>
</dbReference>
<accession>A0A7J8G012</accession>
<protein>
    <submittedName>
        <fullName evidence="2">Uncharacterized protein</fullName>
    </submittedName>
</protein>
<dbReference type="Proteomes" id="UP000550707">
    <property type="component" value="Unassembled WGS sequence"/>
</dbReference>
<evidence type="ECO:0000256" key="1">
    <source>
        <dbReference type="SAM" id="MobiDB-lite"/>
    </source>
</evidence>
<gene>
    <name evidence="2" type="ORF">HJG59_008265</name>
</gene>
<evidence type="ECO:0000313" key="2">
    <source>
        <dbReference type="EMBL" id="KAF6452989.1"/>
    </source>
</evidence>
<comment type="caution">
    <text evidence="2">The sequence shown here is derived from an EMBL/GenBank/DDBJ whole genome shotgun (WGS) entry which is preliminary data.</text>
</comment>
<feature type="region of interest" description="Disordered" evidence="1">
    <location>
        <begin position="46"/>
        <end position="87"/>
    </location>
</feature>
<reference evidence="2 3" key="1">
    <citation type="journal article" date="2020" name="Nature">
        <title>Six reference-quality genomes reveal evolution of bat adaptations.</title>
        <authorList>
            <person name="Jebb D."/>
            <person name="Huang Z."/>
            <person name="Pippel M."/>
            <person name="Hughes G.M."/>
            <person name="Lavrichenko K."/>
            <person name="Devanna P."/>
            <person name="Winkler S."/>
            <person name="Jermiin L.S."/>
            <person name="Skirmuntt E.C."/>
            <person name="Katzourakis A."/>
            <person name="Burkitt-Gray L."/>
            <person name="Ray D.A."/>
            <person name="Sullivan K.A.M."/>
            <person name="Roscito J.G."/>
            <person name="Kirilenko B.M."/>
            <person name="Davalos L.M."/>
            <person name="Corthals A.P."/>
            <person name="Power M.L."/>
            <person name="Jones G."/>
            <person name="Ransome R.D."/>
            <person name="Dechmann D.K.N."/>
            <person name="Locatelli A.G."/>
            <person name="Puechmaille S.J."/>
            <person name="Fedrigo O."/>
            <person name="Jarvis E.D."/>
            <person name="Hiller M."/>
            <person name="Vernes S.C."/>
            <person name="Myers E.W."/>
            <person name="Teeling E.C."/>
        </authorList>
    </citation>
    <scope>NUCLEOTIDE SEQUENCE [LARGE SCALE GENOMIC DNA]</scope>
    <source>
        <strain evidence="2">MMolMol1</strain>
        <tissue evidence="2">Muscle</tissue>
    </source>
</reference>
<feature type="region of interest" description="Disordered" evidence="1">
    <location>
        <begin position="112"/>
        <end position="136"/>
    </location>
</feature>
<keyword evidence="3" id="KW-1185">Reference proteome</keyword>
<organism evidence="2 3">
    <name type="scientific">Molossus molossus</name>
    <name type="common">Pallas' mastiff bat</name>
    <name type="synonym">Vespertilio molossus</name>
    <dbReference type="NCBI Taxonomy" id="27622"/>
    <lineage>
        <taxon>Eukaryota</taxon>
        <taxon>Metazoa</taxon>
        <taxon>Chordata</taxon>
        <taxon>Craniata</taxon>
        <taxon>Vertebrata</taxon>
        <taxon>Euteleostomi</taxon>
        <taxon>Mammalia</taxon>
        <taxon>Eutheria</taxon>
        <taxon>Laurasiatheria</taxon>
        <taxon>Chiroptera</taxon>
        <taxon>Yangochiroptera</taxon>
        <taxon>Molossidae</taxon>
        <taxon>Molossus</taxon>
    </lineage>
</organism>
<evidence type="ECO:0000313" key="3">
    <source>
        <dbReference type="Proteomes" id="UP000550707"/>
    </source>
</evidence>
<name>A0A7J8G012_MOLMO</name>
<proteinExistence type="predicted"/>
<dbReference type="AlphaFoldDB" id="A0A7J8G012"/>